<dbReference type="EMBL" id="MRVG01000013">
    <property type="protein sequence ID" value="PMB64397.1"/>
    <property type="molecule type" value="Genomic_DNA"/>
</dbReference>
<gene>
    <name evidence="2" type="ORF">BM221_009785</name>
</gene>
<feature type="compositionally biased region" description="Basic and acidic residues" evidence="1">
    <location>
        <begin position="57"/>
        <end position="69"/>
    </location>
</feature>
<comment type="caution">
    <text evidence="2">The sequence shown here is derived from an EMBL/GenBank/DDBJ whole genome shotgun (WGS) entry which is preliminary data.</text>
</comment>
<evidence type="ECO:0000313" key="2">
    <source>
        <dbReference type="EMBL" id="PMB64397.1"/>
    </source>
</evidence>
<dbReference type="AlphaFoldDB" id="A0A2N6NAW1"/>
<evidence type="ECO:0000313" key="3">
    <source>
        <dbReference type="Proteomes" id="UP000235728"/>
    </source>
</evidence>
<organism evidence="2 3">
    <name type="scientific">Beauveria bassiana</name>
    <name type="common">White muscardine disease fungus</name>
    <name type="synonym">Tritirachium shiotae</name>
    <dbReference type="NCBI Taxonomy" id="176275"/>
    <lineage>
        <taxon>Eukaryota</taxon>
        <taxon>Fungi</taxon>
        <taxon>Dikarya</taxon>
        <taxon>Ascomycota</taxon>
        <taxon>Pezizomycotina</taxon>
        <taxon>Sordariomycetes</taxon>
        <taxon>Hypocreomycetidae</taxon>
        <taxon>Hypocreales</taxon>
        <taxon>Cordycipitaceae</taxon>
        <taxon>Beauveria</taxon>
    </lineage>
</organism>
<accession>A0A2N6NAW1</accession>
<reference evidence="2 3" key="1">
    <citation type="journal article" date="2016" name="Appl. Microbiol. Biotechnol.">
        <title>Characterization of T-DNA insertion mutants with decreased virulence in the entomopathogenic fungus Beauveria bassiana JEF-007.</title>
        <authorList>
            <person name="Kim S."/>
            <person name="Lee S.J."/>
            <person name="Nai Y.S."/>
            <person name="Yu J.S."/>
            <person name="Lee M.R."/>
            <person name="Yang Y.T."/>
            <person name="Kim J.S."/>
        </authorList>
    </citation>
    <scope>NUCLEOTIDE SEQUENCE [LARGE SCALE GENOMIC DNA]</scope>
    <source>
        <strain evidence="2 3">JEF-007</strain>
    </source>
</reference>
<name>A0A2N6NAW1_BEABA</name>
<proteinExistence type="predicted"/>
<protein>
    <submittedName>
        <fullName evidence="2">Uncharacterized protein</fullName>
    </submittedName>
</protein>
<feature type="region of interest" description="Disordered" evidence="1">
    <location>
        <begin position="50"/>
        <end position="69"/>
    </location>
</feature>
<evidence type="ECO:0000256" key="1">
    <source>
        <dbReference type="SAM" id="MobiDB-lite"/>
    </source>
</evidence>
<feature type="region of interest" description="Disordered" evidence="1">
    <location>
        <begin position="1"/>
        <end position="20"/>
    </location>
</feature>
<dbReference type="Proteomes" id="UP000235728">
    <property type="component" value="Unassembled WGS sequence"/>
</dbReference>
<sequence length="69" mass="7783">MDMPSEKSAAGAAGSAEYAHARRIARIKGRSRRREQKLLVINPARVKWRSNKRRRAAPLEKDGGELSIR</sequence>